<comment type="pathway">
    <text evidence="3">Phospholipid metabolism; phosphatidylethanolamine biosynthesis; phosphatidylethanolamine from ethanolamine: step 1/3.</text>
</comment>
<dbReference type="AlphaFoldDB" id="T1IKF8"/>
<evidence type="ECO:0000313" key="7">
    <source>
        <dbReference type="Proteomes" id="UP000014500"/>
    </source>
</evidence>
<dbReference type="Gene3D" id="3.30.200.20">
    <property type="entry name" value="Phosphorylase Kinase, domain 1"/>
    <property type="match status" value="1"/>
</dbReference>
<evidence type="ECO:0000313" key="6">
    <source>
        <dbReference type="EnsemblMetazoa" id="SMAR001406-PA"/>
    </source>
</evidence>
<dbReference type="STRING" id="126957.T1IKF8"/>
<evidence type="ECO:0000256" key="5">
    <source>
        <dbReference type="ARBA" id="ARBA00038874"/>
    </source>
</evidence>
<dbReference type="PhylomeDB" id="T1IKF8"/>
<organism evidence="6 7">
    <name type="scientific">Strigamia maritima</name>
    <name type="common">European centipede</name>
    <name type="synonym">Geophilus maritimus</name>
    <dbReference type="NCBI Taxonomy" id="126957"/>
    <lineage>
        <taxon>Eukaryota</taxon>
        <taxon>Metazoa</taxon>
        <taxon>Ecdysozoa</taxon>
        <taxon>Arthropoda</taxon>
        <taxon>Myriapoda</taxon>
        <taxon>Chilopoda</taxon>
        <taxon>Pleurostigmophora</taxon>
        <taxon>Geophilomorpha</taxon>
        <taxon>Linotaeniidae</taxon>
        <taxon>Strigamia</taxon>
    </lineage>
</organism>
<reference evidence="6" key="2">
    <citation type="submission" date="2015-02" db="UniProtKB">
        <authorList>
            <consortium name="EnsemblMetazoa"/>
        </authorList>
    </citation>
    <scope>IDENTIFICATION</scope>
</reference>
<dbReference type="GO" id="GO:0006646">
    <property type="term" value="P:phosphatidylethanolamine biosynthetic process"/>
    <property type="evidence" value="ECO:0007669"/>
    <property type="project" value="TreeGrafter"/>
</dbReference>
<evidence type="ECO:0000256" key="1">
    <source>
        <dbReference type="ARBA" id="ARBA00023209"/>
    </source>
</evidence>
<dbReference type="eggNOG" id="KOG4720">
    <property type="taxonomic scope" value="Eukaryota"/>
</dbReference>
<evidence type="ECO:0000256" key="4">
    <source>
        <dbReference type="ARBA" id="ARBA00038211"/>
    </source>
</evidence>
<keyword evidence="1" id="KW-0443">Lipid metabolism</keyword>
<dbReference type="Proteomes" id="UP000014500">
    <property type="component" value="Unassembled WGS sequence"/>
</dbReference>
<sequence length="341" mass="39787">MASIHLPFKVNNSKRDVYKVLSAIKPNWEKKCVQIKNLEGGYSCHMKHCSCPNDNASSISFRIRNLFIDSPLTDSDFELQVLKVLSKNNLFPRIYATFENGYCYEYVKGKALINFPLIRNSIRVEKKMLRYRTVATQLAEIHKIPFFETESQDYFIKLTKLLEKDFPKVTKLLSKRSLRSELKCVESFLQHKICNSSLVLSHGDLHIFNLLKKVDDSVLFLDWELTHMNHRAFDIAFFFQTLCSIGMAKKVKFKLPRNAERTFIKYYIQNCNHESTIDGSALYCEVQIYKLVVLLYLMITQSIYTDLAEMVSVNPQEYHQQLLADYLQKKAAIMRVNGLEE</sequence>
<accession>T1IKF8</accession>
<keyword evidence="2" id="KW-1208">Phospholipid metabolism</keyword>
<dbReference type="PANTHER" id="PTHR22603:SF66">
    <property type="entry name" value="ETHANOLAMINE KINASE"/>
    <property type="match status" value="1"/>
</dbReference>
<dbReference type="GO" id="GO:0005737">
    <property type="term" value="C:cytoplasm"/>
    <property type="evidence" value="ECO:0007669"/>
    <property type="project" value="TreeGrafter"/>
</dbReference>
<dbReference type="PANTHER" id="PTHR22603">
    <property type="entry name" value="CHOLINE/ETHANOALAMINE KINASE"/>
    <property type="match status" value="1"/>
</dbReference>
<keyword evidence="7" id="KW-1185">Reference proteome</keyword>
<reference evidence="7" key="1">
    <citation type="submission" date="2011-05" db="EMBL/GenBank/DDBJ databases">
        <authorList>
            <person name="Richards S.R."/>
            <person name="Qu J."/>
            <person name="Jiang H."/>
            <person name="Jhangiani S.N."/>
            <person name="Agravi P."/>
            <person name="Goodspeed R."/>
            <person name="Gross S."/>
            <person name="Mandapat C."/>
            <person name="Jackson L."/>
            <person name="Mathew T."/>
            <person name="Pu L."/>
            <person name="Thornton R."/>
            <person name="Saada N."/>
            <person name="Wilczek-Boney K.B."/>
            <person name="Lee S."/>
            <person name="Kovar C."/>
            <person name="Wu Y."/>
            <person name="Scherer S.E."/>
            <person name="Worley K.C."/>
            <person name="Muzny D.M."/>
            <person name="Gibbs R."/>
        </authorList>
    </citation>
    <scope>NUCLEOTIDE SEQUENCE</scope>
    <source>
        <strain evidence="7">Brora</strain>
    </source>
</reference>
<dbReference type="GO" id="GO:0004305">
    <property type="term" value="F:ethanolamine kinase activity"/>
    <property type="evidence" value="ECO:0007669"/>
    <property type="project" value="UniProtKB-EC"/>
</dbReference>
<dbReference type="HOGENOM" id="CLU_814611_0_0_1"/>
<name>T1IKF8_STRMM</name>
<dbReference type="EMBL" id="JH430517">
    <property type="status" value="NOT_ANNOTATED_CDS"/>
    <property type="molecule type" value="Genomic_DNA"/>
</dbReference>
<dbReference type="EC" id="2.7.1.82" evidence="5"/>
<dbReference type="SUPFAM" id="SSF56112">
    <property type="entry name" value="Protein kinase-like (PK-like)"/>
    <property type="match status" value="1"/>
</dbReference>
<keyword evidence="1" id="KW-0444">Lipid biosynthesis</keyword>
<dbReference type="Pfam" id="PF01633">
    <property type="entry name" value="Choline_kinase"/>
    <property type="match status" value="1"/>
</dbReference>
<dbReference type="InterPro" id="IPR011009">
    <property type="entry name" value="Kinase-like_dom_sf"/>
</dbReference>
<proteinExistence type="inferred from homology"/>
<keyword evidence="1" id="KW-0594">Phospholipid biosynthesis</keyword>
<dbReference type="EnsemblMetazoa" id="SMAR001406-RA">
    <property type="protein sequence ID" value="SMAR001406-PA"/>
    <property type="gene ID" value="SMAR001406"/>
</dbReference>
<evidence type="ECO:0000256" key="3">
    <source>
        <dbReference type="ARBA" id="ARBA00037883"/>
    </source>
</evidence>
<protein>
    <recommendedName>
        <fullName evidence="5">ethanolamine kinase</fullName>
        <ecNumber evidence="5">2.7.1.82</ecNumber>
    </recommendedName>
</protein>
<evidence type="ECO:0000256" key="2">
    <source>
        <dbReference type="ARBA" id="ARBA00023264"/>
    </source>
</evidence>
<comment type="similarity">
    <text evidence="4">Belongs to the choline/ethanolamine kinase family.</text>
</comment>
<dbReference type="Gene3D" id="3.90.1200.10">
    <property type="match status" value="1"/>
</dbReference>